<reference evidence="3 4" key="1">
    <citation type="journal article" date="2014" name="Nature">
        <title>An environmental bacterial taxon with a large and distinct metabolic repertoire.</title>
        <authorList>
            <person name="Wilson M.C."/>
            <person name="Mori T."/>
            <person name="Ruckert C."/>
            <person name="Uria A.R."/>
            <person name="Helf M.J."/>
            <person name="Takada K."/>
            <person name="Gernert C."/>
            <person name="Steffens U.A."/>
            <person name="Heycke N."/>
            <person name="Schmitt S."/>
            <person name="Rinke C."/>
            <person name="Helfrich E.J."/>
            <person name="Brachmann A.O."/>
            <person name="Gurgui C."/>
            <person name="Wakimoto T."/>
            <person name="Kracht M."/>
            <person name="Crusemann M."/>
            <person name="Hentschel U."/>
            <person name="Abe I."/>
            <person name="Matsunaga S."/>
            <person name="Kalinowski J."/>
            <person name="Takeyama H."/>
            <person name="Piel J."/>
        </authorList>
    </citation>
    <scope>NUCLEOTIDE SEQUENCE [LARGE SCALE GENOMIC DNA]</scope>
    <source>
        <strain evidence="4">TSY1</strain>
    </source>
</reference>
<feature type="domain" description="Enoyl reductase (ER)" evidence="2">
    <location>
        <begin position="10"/>
        <end position="322"/>
    </location>
</feature>
<dbReference type="Gene3D" id="3.90.180.10">
    <property type="entry name" value="Medium-chain alcohol dehydrogenases, catalytic domain"/>
    <property type="match status" value="1"/>
</dbReference>
<dbReference type="PANTHER" id="PTHR44154:SF1">
    <property type="entry name" value="QUINONE OXIDOREDUCTASE"/>
    <property type="match status" value="1"/>
</dbReference>
<dbReference type="AlphaFoldDB" id="W4L467"/>
<dbReference type="GO" id="GO:0003730">
    <property type="term" value="F:mRNA 3'-UTR binding"/>
    <property type="evidence" value="ECO:0007669"/>
    <property type="project" value="TreeGrafter"/>
</dbReference>
<organism evidence="3 4">
    <name type="scientific">Entotheonella factor</name>
    <dbReference type="NCBI Taxonomy" id="1429438"/>
    <lineage>
        <taxon>Bacteria</taxon>
        <taxon>Pseudomonadati</taxon>
        <taxon>Nitrospinota/Tectimicrobiota group</taxon>
        <taxon>Candidatus Tectimicrobiota</taxon>
        <taxon>Candidatus Entotheonellia</taxon>
        <taxon>Candidatus Entotheonellales</taxon>
        <taxon>Candidatus Entotheonellaceae</taxon>
        <taxon>Candidatus Entotheonella</taxon>
    </lineage>
</organism>
<dbReference type="InterPro" id="IPR036291">
    <property type="entry name" value="NAD(P)-bd_dom_sf"/>
</dbReference>
<dbReference type="InterPro" id="IPR013149">
    <property type="entry name" value="ADH-like_C"/>
</dbReference>
<dbReference type="InterPro" id="IPR051603">
    <property type="entry name" value="Zinc-ADH_QOR/CCCR"/>
</dbReference>
<dbReference type="SUPFAM" id="SSF51735">
    <property type="entry name" value="NAD(P)-binding Rossmann-fold domains"/>
    <property type="match status" value="1"/>
</dbReference>
<sequence>MKAVRQHTFGEPEVLQLEEVPDPQAGPGQVVVRVHAVGINPVETYIRSGIYPKPPTPFSLGNDGAGVIESVGPEVTQVAVGDRVYIAGSRSGTYAEKSLCDADRVFPLPERASYPHGAAMNVAYGTAYQAMFHRGRARAGETVFVHGASGGVGTAAVQLARAAGLTVIGTAGTDRGRKLVLEQGAHHVLDHTVDGYLDQVTELTHGRGADLIMEMLANINLGNDLNALARGGRVVVIGNRGPNNQGTVEIGPRSLMARDADILGMSLANASEEERLSMHAALVAGLANGSLKPVIGQEFPLADAAKAHHAVIENRAYGKIVLIP</sequence>
<dbReference type="Gene3D" id="3.40.50.720">
    <property type="entry name" value="NAD(P)-binding Rossmann-like Domain"/>
    <property type="match status" value="1"/>
</dbReference>
<dbReference type="Proteomes" id="UP000019141">
    <property type="component" value="Unassembled WGS sequence"/>
</dbReference>
<evidence type="ECO:0000313" key="3">
    <source>
        <dbReference type="EMBL" id="ETW92883.1"/>
    </source>
</evidence>
<dbReference type="GO" id="GO:0070402">
    <property type="term" value="F:NADPH binding"/>
    <property type="evidence" value="ECO:0007669"/>
    <property type="project" value="TreeGrafter"/>
</dbReference>
<dbReference type="FunFam" id="3.40.50.720:FF:000244">
    <property type="entry name" value="quinone oxidoreductase"/>
    <property type="match status" value="1"/>
</dbReference>
<dbReference type="SUPFAM" id="SSF50129">
    <property type="entry name" value="GroES-like"/>
    <property type="match status" value="1"/>
</dbReference>
<proteinExistence type="predicted"/>
<dbReference type="InterPro" id="IPR020843">
    <property type="entry name" value="ER"/>
</dbReference>
<dbReference type="InterPro" id="IPR011032">
    <property type="entry name" value="GroES-like_sf"/>
</dbReference>
<keyword evidence="1" id="KW-0521">NADP</keyword>
<dbReference type="EMBL" id="AZHW01001351">
    <property type="protein sequence ID" value="ETW92883.1"/>
    <property type="molecule type" value="Genomic_DNA"/>
</dbReference>
<dbReference type="HOGENOM" id="CLU_026673_3_1_7"/>
<protein>
    <submittedName>
        <fullName evidence="3">Quinone oxidoreductase</fullName>
    </submittedName>
</protein>
<dbReference type="InterPro" id="IPR013154">
    <property type="entry name" value="ADH-like_N"/>
</dbReference>
<keyword evidence="4" id="KW-1185">Reference proteome</keyword>
<dbReference type="GO" id="GO:0005829">
    <property type="term" value="C:cytosol"/>
    <property type="evidence" value="ECO:0007669"/>
    <property type="project" value="TreeGrafter"/>
</dbReference>
<evidence type="ECO:0000256" key="1">
    <source>
        <dbReference type="ARBA" id="ARBA00022857"/>
    </source>
</evidence>
<accession>W4L467</accession>
<gene>
    <name evidence="3" type="ORF">ETSY1_41705</name>
</gene>
<dbReference type="PATRIC" id="fig|1429438.4.peg.7804"/>
<comment type="caution">
    <text evidence="3">The sequence shown here is derived from an EMBL/GenBank/DDBJ whole genome shotgun (WGS) entry which is preliminary data.</text>
</comment>
<dbReference type="Pfam" id="PF08240">
    <property type="entry name" value="ADH_N"/>
    <property type="match status" value="1"/>
</dbReference>
<dbReference type="PANTHER" id="PTHR44154">
    <property type="entry name" value="QUINONE OXIDOREDUCTASE"/>
    <property type="match status" value="1"/>
</dbReference>
<dbReference type="Pfam" id="PF00107">
    <property type="entry name" value="ADH_zinc_N"/>
    <property type="match status" value="1"/>
</dbReference>
<evidence type="ECO:0000259" key="2">
    <source>
        <dbReference type="SMART" id="SM00829"/>
    </source>
</evidence>
<dbReference type="CDD" id="cd08253">
    <property type="entry name" value="zeta_crystallin"/>
    <property type="match status" value="1"/>
</dbReference>
<dbReference type="GO" id="GO:0003960">
    <property type="term" value="F:quinone reductase (NADPH) activity"/>
    <property type="evidence" value="ECO:0007669"/>
    <property type="project" value="TreeGrafter"/>
</dbReference>
<name>W4L467_ENTF1</name>
<dbReference type="SMART" id="SM00829">
    <property type="entry name" value="PKS_ER"/>
    <property type="match status" value="1"/>
</dbReference>
<evidence type="ECO:0000313" key="4">
    <source>
        <dbReference type="Proteomes" id="UP000019141"/>
    </source>
</evidence>